<name>B4GF41_DROPE</name>
<dbReference type="eggNOG" id="ENOG502S65C">
    <property type="taxonomic scope" value="Eukaryota"/>
</dbReference>
<organism evidence="2">
    <name type="scientific">Drosophila persimilis</name>
    <name type="common">Fruit fly</name>
    <dbReference type="NCBI Taxonomy" id="7234"/>
    <lineage>
        <taxon>Eukaryota</taxon>
        <taxon>Metazoa</taxon>
        <taxon>Ecdysozoa</taxon>
        <taxon>Arthropoda</taxon>
        <taxon>Hexapoda</taxon>
        <taxon>Insecta</taxon>
        <taxon>Pterygota</taxon>
        <taxon>Neoptera</taxon>
        <taxon>Endopterygota</taxon>
        <taxon>Diptera</taxon>
        <taxon>Brachycera</taxon>
        <taxon>Muscomorpha</taxon>
        <taxon>Ephydroidea</taxon>
        <taxon>Drosophilidae</taxon>
        <taxon>Drosophila</taxon>
        <taxon>Sophophora</taxon>
    </lineage>
</organism>
<dbReference type="EMBL" id="CH479182">
    <property type="protein sequence ID" value="EDW34226.1"/>
    <property type="molecule type" value="Genomic_DNA"/>
</dbReference>
<protein>
    <submittedName>
        <fullName evidence="1">GL22135</fullName>
    </submittedName>
</protein>
<evidence type="ECO:0000313" key="2">
    <source>
        <dbReference type="Proteomes" id="UP000008744"/>
    </source>
</evidence>
<gene>
    <name evidence="1" type="primary">Dper\GL22135</name>
    <name evidence="1" type="ORF">Dper_GL22135</name>
</gene>
<evidence type="ECO:0000313" key="1">
    <source>
        <dbReference type="EMBL" id="EDW34226.1"/>
    </source>
</evidence>
<dbReference type="OrthoDB" id="7250310at2759"/>
<reference evidence="1 2" key="1">
    <citation type="journal article" date="2007" name="Nature">
        <title>Evolution of genes and genomes on the Drosophila phylogeny.</title>
        <authorList>
            <consortium name="Drosophila 12 Genomes Consortium"/>
            <person name="Clark A.G."/>
            <person name="Eisen M.B."/>
            <person name="Smith D.R."/>
            <person name="Bergman C.M."/>
            <person name="Oliver B."/>
            <person name="Markow T.A."/>
            <person name="Kaufman T.C."/>
            <person name="Kellis M."/>
            <person name="Gelbart W."/>
            <person name="Iyer V.N."/>
            <person name="Pollard D.A."/>
            <person name="Sackton T.B."/>
            <person name="Larracuente A.M."/>
            <person name="Singh N.D."/>
            <person name="Abad J.P."/>
            <person name="Abt D.N."/>
            <person name="Adryan B."/>
            <person name="Aguade M."/>
            <person name="Akashi H."/>
            <person name="Anderson W.W."/>
            <person name="Aquadro C.F."/>
            <person name="Ardell D.H."/>
            <person name="Arguello R."/>
            <person name="Artieri C.G."/>
            <person name="Barbash D.A."/>
            <person name="Barker D."/>
            <person name="Barsanti P."/>
            <person name="Batterham P."/>
            <person name="Batzoglou S."/>
            <person name="Begun D."/>
            <person name="Bhutkar A."/>
            <person name="Blanco E."/>
            <person name="Bosak S.A."/>
            <person name="Bradley R.K."/>
            <person name="Brand A.D."/>
            <person name="Brent M.R."/>
            <person name="Brooks A.N."/>
            <person name="Brown R.H."/>
            <person name="Butlin R.K."/>
            <person name="Caggese C."/>
            <person name="Calvi B.R."/>
            <person name="Bernardo de Carvalho A."/>
            <person name="Caspi A."/>
            <person name="Castrezana S."/>
            <person name="Celniker S.E."/>
            <person name="Chang J.L."/>
            <person name="Chapple C."/>
            <person name="Chatterji S."/>
            <person name="Chinwalla A."/>
            <person name="Civetta A."/>
            <person name="Clifton S.W."/>
            <person name="Comeron J.M."/>
            <person name="Costello J.C."/>
            <person name="Coyne J.A."/>
            <person name="Daub J."/>
            <person name="David R.G."/>
            <person name="Delcher A.L."/>
            <person name="Delehaunty K."/>
            <person name="Do C.B."/>
            <person name="Ebling H."/>
            <person name="Edwards K."/>
            <person name="Eickbush T."/>
            <person name="Evans J.D."/>
            <person name="Filipski A."/>
            <person name="Findeiss S."/>
            <person name="Freyhult E."/>
            <person name="Fulton L."/>
            <person name="Fulton R."/>
            <person name="Garcia A.C."/>
            <person name="Gardiner A."/>
            <person name="Garfield D.A."/>
            <person name="Garvin B.E."/>
            <person name="Gibson G."/>
            <person name="Gilbert D."/>
            <person name="Gnerre S."/>
            <person name="Godfrey J."/>
            <person name="Good R."/>
            <person name="Gotea V."/>
            <person name="Gravely B."/>
            <person name="Greenberg A.J."/>
            <person name="Griffiths-Jones S."/>
            <person name="Gross S."/>
            <person name="Guigo R."/>
            <person name="Gustafson E.A."/>
            <person name="Haerty W."/>
            <person name="Hahn M.W."/>
            <person name="Halligan D.L."/>
            <person name="Halpern A.L."/>
            <person name="Halter G.M."/>
            <person name="Han M.V."/>
            <person name="Heger A."/>
            <person name="Hillier L."/>
            <person name="Hinrichs A.S."/>
            <person name="Holmes I."/>
            <person name="Hoskins R.A."/>
            <person name="Hubisz M.J."/>
            <person name="Hultmark D."/>
            <person name="Huntley M.A."/>
            <person name="Jaffe D.B."/>
            <person name="Jagadeeshan S."/>
            <person name="Jeck W.R."/>
            <person name="Johnson J."/>
            <person name="Jones C.D."/>
            <person name="Jordan W.C."/>
            <person name="Karpen G.H."/>
            <person name="Kataoka E."/>
            <person name="Keightley P.D."/>
            <person name="Kheradpour P."/>
            <person name="Kirkness E.F."/>
            <person name="Koerich L.B."/>
            <person name="Kristiansen K."/>
            <person name="Kudrna D."/>
            <person name="Kulathinal R.J."/>
            <person name="Kumar S."/>
            <person name="Kwok R."/>
            <person name="Lander E."/>
            <person name="Langley C.H."/>
            <person name="Lapoint R."/>
            <person name="Lazzaro B.P."/>
            <person name="Lee S.J."/>
            <person name="Levesque L."/>
            <person name="Li R."/>
            <person name="Lin C.F."/>
            <person name="Lin M.F."/>
            <person name="Lindblad-Toh K."/>
            <person name="Llopart A."/>
            <person name="Long M."/>
            <person name="Low L."/>
            <person name="Lozovsky E."/>
            <person name="Lu J."/>
            <person name="Luo M."/>
            <person name="Machado C.A."/>
            <person name="Makalowski W."/>
            <person name="Marzo M."/>
            <person name="Matsuda M."/>
            <person name="Matzkin L."/>
            <person name="McAllister B."/>
            <person name="McBride C.S."/>
            <person name="McKernan B."/>
            <person name="McKernan K."/>
            <person name="Mendez-Lago M."/>
            <person name="Minx P."/>
            <person name="Mollenhauer M.U."/>
            <person name="Montooth K."/>
            <person name="Mount S.M."/>
            <person name="Mu X."/>
            <person name="Myers E."/>
            <person name="Negre B."/>
            <person name="Newfeld S."/>
            <person name="Nielsen R."/>
            <person name="Noor M.A."/>
            <person name="O'Grady P."/>
            <person name="Pachter L."/>
            <person name="Papaceit M."/>
            <person name="Parisi M.J."/>
            <person name="Parisi M."/>
            <person name="Parts L."/>
            <person name="Pedersen J.S."/>
            <person name="Pesole G."/>
            <person name="Phillippy A.M."/>
            <person name="Ponting C.P."/>
            <person name="Pop M."/>
            <person name="Porcelli D."/>
            <person name="Powell J.R."/>
            <person name="Prohaska S."/>
            <person name="Pruitt K."/>
            <person name="Puig M."/>
            <person name="Quesneville H."/>
            <person name="Ram K.R."/>
            <person name="Rand D."/>
            <person name="Rasmussen M.D."/>
            <person name="Reed L.K."/>
            <person name="Reenan R."/>
            <person name="Reily A."/>
            <person name="Remington K.A."/>
            <person name="Rieger T.T."/>
            <person name="Ritchie M.G."/>
            <person name="Robin C."/>
            <person name="Rogers Y.H."/>
            <person name="Rohde C."/>
            <person name="Rozas J."/>
            <person name="Rubenfield M.J."/>
            <person name="Ruiz A."/>
            <person name="Russo S."/>
            <person name="Salzberg S.L."/>
            <person name="Sanchez-Gracia A."/>
            <person name="Saranga D.J."/>
            <person name="Sato H."/>
            <person name="Schaeffer S.W."/>
            <person name="Schatz M.C."/>
            <person name="Schlenke T."/>
            <person name="Schwartz R."/>
            <person name="Segarra C."/>
            <person name="Singh R.S."/>
            <person name="Sirot L."/>
            <person name="Sirota M."/>
            <person name="Sisneros N.B."/>
            <person name="Smith C.D."/>
            <person name="Smith T.F."/>
            <person name="Spieth J."/>
            <person name="Stage D.E."/>
            <person name="Stark A."/>
            <person name="Stephan W."/>
            <person name="Strausberg R.L."/>
            <person name="Strempel S."/>
            <person name="Sturgill D."/>
            <person name="Sutton G."/>
            <person name="Sutton G.G."/>
            <person name="Tao W."/>
            <person name="Teichmann S."/>
            <person name="Tobari Y.N."/>
            <person name="Tomimura Y."/>
            <person name="Tsolas J.M."/>
            <person name="Valente V.L."/>
            <person name="Venter E."/>
            <person name="Venter J.C."/>
            <person name="Vicario S."/>
            <person name="Vieira F.G."/>
            <person name="Vilella A.J."/>
            <person name="Villasante A."/>
            <person name="Walenz B."/>
            <person name="Wang J."/>
            <person name="Wasserman M."/>
            <person name="Watts T."/>
            <person name="Wilson D."/>
            <person name="Wilson R.K."/>
            <person name="Wing R.A."/>
            <person name="Wolfner M.F."/>
            <person name="Wong A."/>
            <person name="Wong G.K."/>
            <person name="Wu C.I."/>
            <person name="Wu G."/>
            <person name="Yamamoto D."/>
            <person name="Yang H.P."/>
            <person name="Yang S.P."/>
            <person name="Yorke J.A."/>
            <person name="Yoshida K."/>
            <person name="Zdobnov E."/>
            <person name="Zhang P."/>
            <person name="Zhang Y."/>
            <person name="Zimin A.V."/>
            <person name="Baldwin J."/>
            <person name="Abdouelleil A."/>
            <person name="Abdulkadir J."/>
            <person name="Abebe A."/>
            <person name="Abera B."/>
            <person name="Abreu J."/>
            <person name="Acer S.C."/>
            <person name="Aftuck L."/>
            <person name="Alexander A."/>
            <person name="An P."/>
            <person name="Anderson E."/>
            <person name="Anderson S."/>
            <person name="Arachi H."/>
            <person name="Azer M."/>
            <person name="Bachantsang P."/>
            <person name="Barry A."/>
            <person name="Bayul T."/>
            <person name="Berlin A."/>
            <person name="Bessette D."/>
            <person name="Bloom T."/>
            <person name="Blye J."/>
            <person name="Boguslavskiy L."/>
            <person name="Bonnet C."/>
            <person name="Boukhgalter B."/>
            <person name="Bourzgui I."/>
            <person name="Brown A."/>
            <person name="Cahill P."/>
            <person name="Channer S."/>
            <person name="Cheshatsang Y."/>
            <person name="Chuda L."/>
            <person name="Citroen M."/>
            <person name="Collymore A."/>
            <person name="Cooke P."/>
            <person name="Costello M."/>
            <person name="D'Aco K."/>
            <person name="Daza R."/>
            <person name="De Haan G."/>
            <person name="DeGray S."/>
            <person name="DeMaso C."/>
            <person name="Dhargay N."/>
            <person name="Dooley K."/>
            <person name="Dooley E."/>
            <person name="Doricent M."/>
            <person name="Dorje P."/>
            <person name="Dorjee K."/>
            <person name="Dupes A."/>
            <person name="Elong R."/>
            <person name="Falk J."/>
            <person name="Farina A."/>
            <person name="Faro S."/>
            <person name="Ferguson D."/>
            <person name="Fisher S."/>
            <person name="Foley C.D."/>
            <person name="Franke A."/>
            <person name="Friedrich D."/>
            <person name="Gadbois L."/>
            <person name="Gearin G."/>
            <person name="Gearin C.R."/>
            <person name="Giannoukos G."/>
            <person name="Goode T."/>
            <person name="Graham J."/>
            <person name="Grandbois E."/>
            <person name="Grewal S."/>
            <person name="Gyaltsen K."/>
            <person name="Hafez N."/>
            <person name="Hagos B."/>
            <person name="Hall J."/>
            <person name="Henson C."/>
            <person name="Hollinger A."/>
            <person name="Honan T."/>
            <person name="Huard M.D."/>
            <person name="Hughes L."/>
            <person name="Hurhula B."/>
            <person name="Husby M.E."/>
            <person name="Kamat A."/>
            <person name="Kanga B."/>
            <person name="Kashin S."/>
            <person name="Khazanovich D."/>
            <person name="Kisner P."/>
            <person name="Lance K."/>
            <person name="Lara M."/>
            <person name="Lee W."/>
            <person name="Lennon N."/>
            <person name="Letendre F."/>
            <person name="LeVine R."/>
            <person name="Lipovsky A."/>
            <person name="Liu X."/>
            <person name="Liu J."/>
            <person name="Liu S."/>
            <person name="Lokyitsang T."/>
            <person name="Lokyitsang Y."/>
            <person name="Lubonja R."/>
            <person name="Lui A."/>
            <person name="MacDonald P."/>
            <person name="Magnisalis V."/>
            <person name="Maru K."/>
            <person name="Matthews C."/>
            <person name="McCusker W."/>
            <person name="McDonough S."/>
            <person name="Mehta T."/>
            <person name="Meldrim J."/>
            <person name="Meneus L."/>
            <person name="Mihai O."/>
            <person name="Mihalev A."/>
            <person name="Mihova T."/>
            <person name="Mittelman R."/>
            <person name="Mlenga V."/>
            <person name="Montmayeur A."/>
            <person name="Mulrain L."/>
            <person name="Navidi A."/>
            <person name="Naylor J."/>
            <person name="Negash T."/>
            <person name="Nguyen T."/>
            <person name="Nguyen N."/>
            <person name="Nicol R."/>
            <person name="Norbu C."/>
            <person name="Norbu N."/>
            <person name="Novod N."/>
            <person name="O'Neill B."/>
            <person name="Osman S."/>
            <person name="Markiewicz E."/>
            <person name="Oyono O.L."/>
            <person name="Patti C."/>
            <person name="Phunkhang P."/>
            <person name="Pierre F."/>
            <person name="Priest M."/>
            <person name="Raghuraman S."/>
            <person name="Rege F."/>
            <person name="Reyes R."/>
            <person name="Rise C."/>
            <person name="Rogov P."/>
            <person name="Ross K."/>
            <person name="Ryan E."/>
            <person name="Settipalli S."/>
            <person name="Shea T."/>
            <person name="Sherpa N."/>
            <person name="Shi L."/>
            <person name="Shih D."/>
            <person name="Sparrow T."/>
            <person name="Spaulding J."/>
            <person name="Stalker J."/>
            <person name="Stange-Thomann N."/>
            <person name="Stavropoulos S."/>
            <person name="Stone C."/>
            <person name="Strader C."/>
            <person name="Tesfaye S."/>
            <person name="Thomson T."/>
            <person name="Thoulutsang Y."/>
            <person name="Thoulutsang D."/>
            <person name="Topham K."/>
            <person name="Topping I."/>
            <person name="Tsamla T."/>
            <person name="Vassiliev H."/>
            <person name="Vo A."/>
            <person name="Wangchuk T."/>
            <person name="Wangdi T."/>
            <person name="Weiand M."/>
            <person name="Wilkinson J."/>
            <person name="Wilson A."/>
            <person name="Yadav S."/>
            <person name="Young G."/>
            <person name="Yu Q."/>
            <person name="Zembek L."/>
            <person name="Zhong D."/>
            <person name="Zimmer A."/>
            <person name="Zwirko Z."/>
            <person name="Jaffe D.B."/>
            <person name="Alvarez P."/>
            <person name="Brockman W."/>
            <person name="Butler J."/>
            <person name="Chin C."/>
            <person name="Gnerre S."/>
            <person name="Grabherr M."/>
            <person name="Kleber M."/>
            <person name="Mauceli E."/>
            <person name="MacCallum I."/>
        </authorList>
    </citation>
    <scope>NUCLEOTIDE SEQUENCE [LARGE SCALE GENOMIC DNA]</scope>
    <source>
        <strain evidence="2">MSH-3 / Tucson 14011-0111.49</strain>
    </source>
</reference>
<dbReference type="Proteomes" id="UP000008744">
    <property type="component" value="Unassembled WGS sequence"/>
</dbReference>
<dbReference type="HOGENOM" id="CLU_2348881_0_0_1"/>
<sequence length="97" mass="10762">MVLTPSQLTSWTMNNNQMLVMPPNWGQGQACQAPGSCQQTQNFYDCSGCGRGDVTTCSSYCYTYRCSGQGCAFYDQGQYCAQYPGQIGCRTEDGWFQ</sequence>
<dbReference type="PhylomeDB" id="B4GF41"/>
<accession>B4GF41</accession>
<keyword evidence="2" id="KW-1185">Reference proteome</keyword>
<dbReference type="STRING" id="7234.B4GF41"/>
<proteinExistence type="predicted"/>
<dbReference type="AlphaFoldDB" id="B4GF41"/>